<proteinExistence type="inferred from homology"/>
<keyword evidence="6" id="KW-0653">Protein transport</keyword>
<dbReference type="InterPro" id="IPR035906">
    <property type="entry name" value="MetI-like_sf"/>
</dbReference>
<dbReference type="GO" id="GO:0015031">
    <property type="term" value="P:protein transport"/>
    <property type="evidence" value="ECO:0007669"/>
    <property type="project" value="UniProtKB-KW"/>
</dbReference>
<organism evidence="11 12">
    <name type="scientific">Thiohalobacter thiocyanaticus</name>
    <dbReference type="NCBI Taxonomy" id="585455"/>
    <lineage>
        <taxon>Bacteria</taxon>
        <taxon>Pseudomonadati</taxon>
        <taxon>Pseudomonadota</taxon>
        <taxon>Gammaproteobacteria</taxon>
        <taxon>Thiohalobacterales</taxon>
        <taxon>Thiohalobacteraceae</taxon>
        <taxon>Thiohalobacter</taxon>
    </lineage>
</organism>
<dbReference type="SUPFAM" id="SSF161098">
    <property type="entry name" value="MetI-like"/>
    <property type="match status" value="1"/>
</dbReference>
<accession>A0A1Z4VR69</accession>
<dbReference type="InterPro" id="IPR000515">
    <property type="entry name" value="MetI-like"/>
</dbReference>
<feature type="transmembrane region" description="Helical" evidence="9">
    <location>
        <begin position="325"/>
        <end position="344"/>
    </location>
</feature>
<dbReference type="GO" id="GO:0005886">
    <property type="term" value="C:plasma membrane"/>
    <property type="evidence" value="ECO:0007669"/>
    <property type="project" value="UniProtKB-SubCell"/>
</dbReference>
<keyword evidence="3" id="KW-1003">Cell membrane</keyword>
<dbReference type="KEGG" id="ttc:FOKN1_1595"/>
<feature type="transmembrane region" description="Helical" evidence="9">
    <location>
        <begin position="198"/>
        <end position="227"/>
    </location>
</feature>
<feature type="transmembrane region" description="Helical" evidence="9">
    <location>
        <begin position="356"/>
        <end position="376"/>
    </location>
</feature>
<feature type="domain" description="ABC transmembrane type-1" evidence="10">
    <location>
        <begin position="244"/>
        <end position="454"/>
    </location>
</feature>
<dbReference type="OrthoDB" id="9805884at2"/>
<dbReference type="CDD" id="cd06261">
    <property type="entry name" value="TM_PBP2"/>
    <property type="match status" value="1"/>
</dbReference>
<dbReference type="InterPro" id="IPR050366">
    <property type="entry name" value="BP-dependent_transpt_permease"/>
</dbReference>
<evidence type="ECO:0000313" key="11">
    <source>
        <dbReference type="EMBL" id="BAZ93983.1"/>
    </source>
</evidence>
<dbReference type="PANTHER" id="PTHR43386:SF24">
    <property type="entry name" value="OLIGOPEPTIDE TRANSPORT SYSTEM PERMEASE PROTEIN AMID"/>
    <property type="match status" value="1"/>
</dbReference>
<evidence type="ECO:0000256" key="5">
    <source>
        <dbReference type="ARBA" id="ARBA00022856"/>
    </source>
</evidence>
<dbReference type="Gene3D" id="1.10.3720.10">
    <property type="entry name" value="MetI-like"/>
    <property type="match status" value="1"/>
</dbReference>
<dbReference type="GO" id="GO:0015833">
    <property type="term" value="P:peptide transport"/>
    <property type="evidence" value="ECO:0007669"/>
    <property type="project" value="UniProtKB-KW"/>
</dbReference>
<feature type="transmembrane region" description="Helical" evidence="9">
    <location>
        <begin position="6"/>
        <end position="26"/>
    </location>
</feature>
<evidence type="ECO:0000256" key="3">
    <source>
        <dbReference type="ARBA" id="ARBA00022475"/>
    </source>
</evidence>
<keyword evidence="7 9" id="KW-1133">Transmembrane helix</keyword>
<feature type="transmembrane region" description="Helical" evidence="9">
    <location>
        <begin position="431"/>
        <end position="453"/>
    </location>
</feature>
<dbReference type="RefSeq" id="WP_096366121.1">
    <property type="nucleotide sequence ID" value="NZ_AP018052.1"/>
</dbReference>
<gene>
    <name evidence="11" type="ORF">FOKN1_1595</name>
</gene>
<evidence type="ECO:0000256" key="1">
    <source>
        <dbReference type="ARBA" id="ARBA00004651"/>
    </source>
</evidence>
<feature type="transmembrane region" description="Helical" evidence="9">
    <location>
        <begin position="247"/>
        <end position="270"/>
    </location>
</feature>
<evidence type="ECO:0000256" key="8">
    <source>
        <dbReference type="ARBA" id="ARBA00023136"/>
    </source>
</evidence>
<evidence type="ECO:0000256" key="7">
    <source>
        <dbReference type="ARBA" id="ARBA00022989"/>
    </source>
</evidence>
<feature type="transmembrane region" description="Helical" evidence="9">
    <location>
        <begin position="47"/>
        <end position="66"/>
    </location>
</feature>
<keyword evidence="8 9" id="KW-0472">Membrane</keyword>
<feature type="transmembrane region" description="Helical" evidence="9">
    <location>
        <begin position="382"/>
        <end position="410"/>
    </location>
</feature>
<dbReference type="AlphaFoldDB" id="A0A1Z4VR69"/>
<comment type="subcellular location">
    <subcellularLocation>
        <location evidence="1 9">Cell membrane</location>
        <topology evidence="1 9">Multi-pass membrane protein</topology>
    </subcellularLocation>
</comment>
<evidence type="ECO:0000256" key="2">
    <source>
        <dbReference type="ARBA" id="ARBA00022448"/>
    </source>
</evidence>
<dbReference type="Pfam" id="PF00528">
    <property type="entry name" value="BPD_transp_1"/>
    <property type="match status" value="1"/>
</dbReference>
<dbReference type="PROSITE" id="PS50928">
    <property type="entry name" value="ABC_TM1"/>
    <property type="match status" value="1"/>
</dbReference>
<evidence type="ECO:0000259" key="10">
    <source>
        <dbReference type="PROSITE" id="PS50928"/>
    </source>
</evidence>
<comment type="similarity">
    <text evidence="9">Belongs to the binding-protein-dependent transport system permease family.</text>
</comment>
<keyword evidence="5" id="KW-0571">Peptide transport</keyword>
<dbReference type="Proteomes" id="UP000218765">
    <property type="component" value="Chromosome"/>
</dbReference>
<evidence type="ECO:0000256" key="9">
    <source>
        <dbReference type="RuleBase" id="RU363032"/>
    </source>
</evidence>
<keyword evidence="4 9" id="KW-0812">Transmembrane</keyword>
<feature type="transmembrane region" description="Helical" evidence="9">
    <location>
        <begin position="282"/>
        <end position="305"/>
    </location>
</feature>
<dbReference type="PANTHER" id="PTHR43386">
    <property type="entry name" value="OLIGOPEPTIDE TRANSPORT SYSTEM PERMEASE PROTEIN APPC"/>
    <property type="match status" value="1"/>
</dbReference>
<evidence type="ECO:0000256" key="4">
    <source>
        <dbReference type="ARBA" id="ARBA00022692"/>
    </source>
</evidence>
<evidence type="ECO:0000256" key="6">
    <source>
        <dbReference type="ARBA" id="ARBA00022927"/>
    </source>
</evidence>
<name>A0A1Z4VR69_9GAMM</name>
<evidence type="ECO:0000313" key="12">
    <source>
        <dbReference type="Proteomes" id="UP000218765"/>
    </source>
</evidence>
<keyword evidence="12" id="KW-1185">Reference proteome</keyword>
<reference evidence="11 12" key="1">
    <citation type="submission" date="2017-05" db="EMBL/GenBank/DDBJ databases">
        <title>Thiocyanate degradation by Thiohalobacter thiocyanaticus FOKN1.</title>
        <authorList>
            <person name="Oshiki M."/>
            <person name="Fukushima T."/>
            <person name="Kawano S."/>
            <person name="Nakagawa J."/>
        </authorList>
    </citation>
    <scope>NUCLEOTIDE SEQUENCE [LARGE SCALE GENOMIC DNA]</scope>
    <source>
        <strain evidence="11 12">FOKN1</strain>
    </source>
</reference>
<dbReference type="GO" id="GO:0055085">
    <property type="term" value="P:transmembrane transport"/>
    <property type="evidence" value="ECO:0007669"/>
    <property type="project" value="InterPro"/>
</dbReference>
<dbReference type="EMBL" id="AP018052">
    <property type="protein sequence ID" value="BAZ93983.1"/>
    <property type="molecule type" value="Genomic_DNA"/>
</dbReference>
<protein>
    <submittedName>
        <fullName evidence="11">ABC-type dipeptide/oligopeptide/nickel transporters, permease components</fullName>
    </submittedName>
</protein>
<sequence>MKPVILWTDALIWLLVAVIVFTGLYMRRKPHLREPWQRVIRSRMGMSALVVLLAFVLIGLLDSLHFREALPDQAAGEEVHYSGEVLSLFDKLVGPLRTQVEKTYSAPFSAWLYMKEMIERPDGSQVRDYPRLEYGAAHLADPVNERGPDIARRLGLATLQTLAGMGLVLLITSALVARRYRQGLGPALGRSLRGGTALPLPTLLLTLGALLWLLFASINLAGAYHVFGTDKVGQDVFYQALKSVRTGLVIGTLTTLIMLPFAVLLGIMAGYFRGWVDDVIQYLYTTLNSIPGVLLIAAAVLMMQVYMDTHPELFETMAERADLRLLFLCIILGVTSWTGLCRMLRGETLKLRELDYIQAATAFGVPNFVVILRHILPNVMHIVLIAVVLDFSGLVLAEAVLSYVGVGVDPTMNSWGNMINRARLEMAREPMVWWSLLAAFIFMFTLVLAANLFSDVVRDAFDPRLREQRG</sequence>
<keyword evidence="2 9" id="KW-0813">Transport</keyword>